<name>A0A3B1E9K8_9ZZZZ</name>
<dbReference type="EMBL" id="UOYO01000051">
    <property type="protein sequence ID" value="VAY88399.1"/>
    <property type="molecule type" value="Genomic_DNA"/>
</dbReference>
<organism evidence="1">
    <name type="scientific">hydrothermal vent metagenome</name>
    <dbReference type="NCBI Taxonomy" id="652676"/>
    <lineage>
        <taxon>unclassified sequences</taxon>
        <taxon>metagenomes</taxon>
        <taxon>ecological metagenomes</taxon>
    </lineage>
</organism>
<proteinExistence type="predicted"/>
<sequence>MIDNLLPSSSGLKDEVRKNIKYFFDNDMYEKEITQSNIEAIIYKTTNGAETVESFTLVSGWQISTENTFWKLDNVVFQ</sequence>
<dbReference type="AlphaFoldDB" id="A0A3B1E9K8"/>
<accession>A0A3B1E9K8</accession>
<protein>
    <submittedName>
        <fullName evidence="1">Uncharacterized protein</fullName>
    </submittedName>
</protein>
<reference evidence="1" key="1">
    <citation type="submission" date="2018-10" db="EMBL/GenBank/DDBJ databases">
        <authorList>
            <person name="Aoki K."/>
        </authorList>
    </citation>
    <scope>NUCLEOTIDE SEQUENCE</scope>
</reference>
<gene>
    <name evidence="1" type="ORF">MNB_ARC-1_62</name>
</gene>
<evidence type="ECO:0000313" key="1">
    <source>
        <dbReference type="EMBL" id="VAY88399.1"/>
    </source>
</evidence>